<gene>
    <name evidence="3" type="ORF">BSTAB16_7491</name>
</gene>
<name>A0AAJ5NM02_9BURK</name>
<evidence type="ECO:0000313" key="3">
    <source>
        <dbReference type="EMBL" id="VBB17276.1"/>
    </source>
</evidence>
<dbReference type="SUPFAM" id="SSF109709">
    <property type="entry name" value="KorB DNA-binding domain-like"/>
    <property type="match status" value="1"/>
</dbReference>
<accession>A0AAJ5NM02</accession>
<dbReference type="GeneID" id="71059878"/>
<dbReference type="EMBL" id="LR025744">
    <property type="protein sequence ID" value="VBB17276.1"/>
    <property type="molecule type" value="Genomic_DNA"/>
</dbReference>
<reference evidence="3 4" key="1">
    <citation type="submission" date="2017-11" db="EMBL/GenBank/DDBJ databases">
        <authorList>
            <person name="Seth-Smith MB H."/>
        </authorList>
    </citation>
    <scope>NUCLEOTIDE SEQUENCE [LARGE SCALE GENOMIC DNA]</scope>
    <source>
        <strain evidence="3">E</strain>
    </source>
</reference>
<dbReference type="RefSeq" id="WP_163013106.1">
    <property type="nucleotide sequence ID" value="NZ_LR025744.1"/>
</dbReference>
<dbReference type="PANTHER" id="PTHR33375:SF1">
    <property type="entry name" value="CHROMOSOME-PARTITIONING PROTEIN PARB-RELATED"/>
    <property type="match status" value="1"/>
</dbReference>
<sequence>MNAIVPVTDDLFGAKLEAQLSFETTLTFGGAKALMNSIGAKSRDLYQVPIEHIRELPNFNVRVHDAAYEDHIDYLAQSILENGFYQDKPLAGYVANVDGKYVVYITDGYSRFRAVPRANARGANVTTVPMVFKSAATSLEDLTVALVTSNEGKPLTPFEKGIVCKRLEGYGMEIEEIAERLKMSKLYVGQLLKLMGAPLKIRKMVQDGQLSAENALAAIKRHAGDAVNVLEKAQEQAVASGKTRITPRNLPGVQRANAIKKQAPAMADALRSVKADPGFSALAPEIREKLEALLGAIDSAEAPPQKAPKDAAGPAEAVDEATAA</sequence>
<evidence type="ECO:0000259" key="2">
    <source>
        <dbReference type="Pfam" id="PF17762"/>
    </source>
</evidence>
<organism evidence="3 4">
    <name type="scientific">Burkholderia stabilis</name>
    <dbReference type="NCBI Taxonomy" id="95485"/>
    <lineage>
        <taxon>Bacteria</taxon>
        <taxon>Pseudomonadati</taxon>
        <taxon>Pseudomonadota</taxon>
        <taxon>Betaproteobacteria</taxon>
        <taxon>Burkholderiales</taxon>
        <taxon>Burkholderiaceae</taxon>
        <taxon>Burkholderia</taxon>
        <taxon>Burkholderia cepacia complex</taxon>
    </lineage>
</organism>
<dbReference type="GO" id="GO:0007059">
    <property type="term" value="P:chromosome segregation"/>
    <property type="evidence" value="ECO:0007669"/>
    <property type="project" value="TreeGrafter"/>
</dbReference>
<evidence type="ECO:0000256" key="1">
    <source>
        <dbReference type="SAM" id="MobiDB-lite"/>
    </source>
</evidence>
<dbReference type="Pfam" id="PF17762">
    <property type="entry name" value="HTH_ParB"/>
    <property type="match status" value="1"/>
</dbReference>
<dbReference type="Proteomes" id="UP000268684">
    <property type="component" value="Chromosome III"/>
</dbReference>
<feature type="region of interest" description="Disordered" evidence="1">
    <location>
        <begin position="297"/>
        <end position="324"/>
    </location>
</feature>
<dbReference type="InterPro" id="IPR050336">
    <property type="entry name" value="Chromosome_partition/occlusion"/>
</dbReference>
<dbReference type="AlphaFoldDB" id="A0AAJ5NM02"/>
<feature type="domain" description="ParB/Spo0J HTH" evidence="2">
    <location>
        <begin position="155"/>
        <end position="236"/>
    </location>
</feature>
<proteinExistence type="predicted"/>
<dbReference type="Gene3D" id="1.10.10.2830">
    <property type="match status" value="1"/>
</dbReference>
<protein>
    <recommendedName>
        <fullName evidence="2">ParB/Spo0J HTH domain-containing protein</fullName>
    </recommendedName>
</protein>
<keyword evidence="4" id="KW-1185">Reference proteome</keyword>
<dbReference type="PANTHER" id="PTHR33375">
    <property type="entry name" value="CHROMOSOME-PARTITIONING PROTEIN PARB-RELATED"/>
    <property type="match status" value="1"/>
</dbReference>
<evidence type="ECO:0000313" key="4">
    <source>
        <dbReference type="Proteomes" id="UP000268684"/>
    </source>
</evidence>
<dbReference type="InterPro" id="IPR041468">
    <property type="entry name" value="HTH_ParB/Spo0J"/>
</dbReference>
<dbReference type="GO" id="GO:0005694">
    <property type="term" value="C:chromosome"/>
    <property type="evidence" value="ECO:0007669"/>
    <property type="project" value="TreeGrafter"/>
</dbReference>